<evidence type="ECO:0000256" key="4">
    <source>
        <dbReference type="ARBA" id="ARBA00022490"/>
    </source>
</evidence>
<feature type="active site" evidence="13">
    <location>
        <position position="254"/>
    </location>
</feature>
<dbReference type="STRING" id="1121485.GCA_000426485_03063"/>
<evidence type="ECO:0000256" key="11">
    <source>
        <dbReference type="ARBA" id="ARBA00023315"/>
    </source>
</evidence>
<dbReference type="GO" id="GO:0005737">
    <property type="term" value="C:cytoplasm"/>
    <property type="evidence" value="ECO:0007669"/>
    <property type="project" value="UniProtKB-SubCell"/>
</dbReference>
<dbReference type="UniPathway" id="UPA00094"/>
<feature type="active site" evidence="13">
    <location>
        <position position="284"/>
    </location>
</feature>
<evidence type="ECO:0000256" key="9">
    <source>
        <dbReference type="ARBA" id="ARBA00023160"/>
    </source>
</evidence>
<comment type="caution">
    <text evidence="16">The sequence shown here is derived from an EMBL/GenBank/DDBJ whole genome shotgun (WGS) entry which is preliminary data.</text>
</comment>
<feature type="region of interest" description="ACP-binding" evidence="13">
    <location>
        <begin position="255"/>
        <end position="259"/>
    </location>
</feature>
<reference evidence="16 17" key="1">
    <citation type="submission" date="2019-03" db="EMBL/GenBank/DDBJ databases">
        <title>San Antonio Military Medical Center submission to MRSN (WRAIR), pending publication.</title>
        <authorList>
            <person name="Blyth D.M."/>
            <person name="Mccarthy S.L."/>
            <person name="Schall S.E."/>
            <person name="Stam J.A."/>
            <person name="Ong A.C."/>
            <person name="Mcgann P.T."/>
        </authorList>
    </citation>
    <scope>NUCLEOTIDE SEQUENCE [LARGE SCALE GENOMIC DNA]</scope>
    <source>
        <strain evidence="16 17">MRSN571793</strain>
    </source>
</reference>
<keyword evidence="4 13" id="KW-0963">Cytoplasm</keyword>
<dbReference type="SUPFAM" id="SSF53901">
    <property type="entry name" value="Thiolase-like"/>
    <property type="match status" value="1"/>
</dbReference>
<evidence type="ECO:0000256" key="13">
    <source>
        <dbReference type="HAMAP-Rule" id="MF_01815"/>
    </source>
</evidence>
<comment type="subcellular location">
    <subcellularLocation>
        <location evidence="13">Cytoplasm</location>
    </subcellularLocation>
</comment>
<evidence type="ECO:0000256" key="2">
    <source>
        <dbReference type="ARBA" id="ARBA00008642"/>
    </source>
</evidence>
<comment type="domain">
    <text evidence="13">The last Arg residue of the ACP-binding site is essential for the weak association between ACP/AcpP and FabH.</text>
</comment>
<dbReference type="HAMAP" id="MF_01815">
    <property type="entry name" value="FabH"/>
    <property type="match status" value="1"/>
</dbReference>
<comment type="pathway">
    <text evidence="1 13">Lipid metabolism; fatty acid biosynthesis.</text>
</comment>
<dbReference type="InterPro" id="IPR016039">
    <property type="entry name" value="Thiolase-like"/>
</dbReference>
<feature type="domain" description="Beta-ketoacyl-[acyl-carrier-protein] synthase III N-terminal" evidence="15">
    <location>
        <begin position="108"/>
        <end position="186"/>
    </location>
</feature>
<evidence type="ECO:0000256" key="1">
    <source>
        <dbReference type="ARBA" id="ARBA00005194"/>
    </source>
</evidence>
<comment type="catalytic activity">
    <reaction evidence="12">
        <text>malonyl-[ACP] + acetyl-CoA + H(+) = 3-oxobutanoyl-[ACP] + CO2 + CoA</text>
        <dbReference type="Rhea" id="RHEA:12080"/>
        <dbReference type="Rhea" id="RHEA-COMP:9623"/>
        <dbReference type="Rhea" id="RHEA-COMP:9625"/>
        <dbReference type="ChEBI" id="CHEBI:15378"/>
        <dbReference type="ChEBI" id="CHEBI:16526"/>
        <dbReference type="ChEBI" id="CHEBI:57287"/>
        <dbReference type="ChEBI" id="CHEBI:57288"/>
        <dbReference type="ChEBI" id="CHEBI:78449"/>
        <dbReference type="ChEBI" id="CHEBI:78450"/>
        <dbReference type="EC" id="2.3.1.180"/>
    </reaction>
    <physiologicalReaction direction="left-to-right" evidence="12">
        <dbReference type="Rhea" id="RHEA:12081"/>
    </physiologicalReaction>
</comment>
<feature type="active site" evidence="13">
    <location>
        <position position="114"/>
    </location>
</feature>
<dbReference type="GO" id="GO:0004315">
    <property type="term" value="F:3-oxoacyl-[acyl-carrier-protein] synthase activity"/>
    <property type="evidence" value="ECO:0007669"/>
    <property type="project" value="InterPro"/>
</dbReference>
<dbReference type="NCBIfam" id="NF006829">
    <property type="entry name" value="PRK09352.1"/>
    <property type="match status" value="1"/>
</dbReference>
<keyword evidence="11 13" id="KW-0012">Acyltransferase</keyword>
<comment type="function">
    <text evidence="13">Catalyzes the condensation reaction of fatty acid synthesis by the addition to an acyl acceptor of two carbons from malonyl-ACP. Catalyzes the first condensation reaction which initiates fatty acid synthesis and may therefore play a role in governing the total rate of fatty acid production. Possesses both acetoacetyl-ACP synthase and acetyl transacylase activities. Its substrate specificity determines the biosynthesis of branched-chain and/or straight-chain of fatty acids.</text>
</comment>
<dbReference type="PANTHER" id="PTHR34069:SF2">
    <property type="entry name" value="BETA-KETOACYL-[ACYL-CARRIER-PROTEIN] SYNTHASE III"/>
    <property type="match status" value="1"/>
</dbReference>
<dbReference type="GO" id="GO:0033818">
    <property type="term" value="F:beta-ketoacyl-acyl-carrier-protein synthase III activity"/>
    <property type="evidence" value="ECO:0007669"/>
    <property type="project" value="UniProtKB-UniRule"/>
</dbReference>
<dbReference type="InterPro" id="IPR004655">
    <property type="entry name" value="FabH"/>
</dbReference>
<organism evidence="16 17">
    <name type="scientific">Dysgonomonas capnocytophagoides</name>
    <dbReference type="NCBI Taxonomy" id="45254"/>
    <lineage>
        <taxon>Bacteria</taxon>
        <taxon>Pseudomonadati</taxon>
        <taxon>Bacteroidota</taxon>
        <taxon>Bacteroidia</taxon>
        <taxon>Bacteroidales</taxon>
        <taxon>Dysgonomonadaceae</taxon>
        <taxon>Dysgonomonas</taxon>
    </lineage>
</organism>
<dbReference type="EC" id="2.3.1.180" evidence="3 13"/>
<comment type="subunit">
    <text evidence="13">Homodimer.</text>
</comment>
<keyword evidence="7 13" id="KW-0276">Fatty acid metabolism</keyword>
<evidence type="ECO:0000256" key="3">
    <source>
        <dbReference type="ARBA" id="ARBA00012333"/>
    </source>
</evidence>
<dbReference type="Pfam" id="PF08545">
    <property type="entry name" value="ACP_syn_III"/>
    <property type="match status" value="1"/>
</dbReference>
<dbReference type="InterPro" id="IPR013751">
    <property type="entry name" value="ACP_syn_III_N"/>
</dbReference>
<dbReference type="InterPro" id="IPR013747">
    <property type="entry name" value="ACP_syn_III_C"/>
</dbReference>
<dbReference type="RefSeq" id="WP_134436704.1">
    <property type="nucleotide sequence ID" value="NZ_JBEBQM010000067.1"/>
</dbReference>
<proteinExistence type="inferred from homology"/>
<dbReference type="Pfam" id="PF08541">
    <property type="entry name" value="ACP_syn_III_C"/>
    <property type="match status" value="1"/>
</dbReference>
<evidence type="ECO:0000256" key="10">
    <source>
        <dbReference type="ARBA" id="ARBA00023268"/>
    </source>
</evidence>
<comment type="similarity">
    <text evidence="2 13">Belongs to the thiolase-like superfamily. FabH family.</text>
</comment>
<keyword evidence="5 13" id="KW-0444">Lipid biosynthesis</keyword>
<evidence type="ECO:0000256" key="6">
    <source>
        <dbReference type="ARBA" id="ARBA00022679"/>
    </source>
</evidence>
<dbReference type="CDD" id="cd00830">
    <property type="entry name" value="KAS_III"/>
    <property type="match status" value="1"/>
</dbReference>
<keyword evidence="6 13" id="KW-0808">Transferase</keyword>
<protein>
    <recommendedName>
        <fullName evidence="3 13">Beta-ketoacyl-[acyl-carrier-protein] synthase III</fullName>
        <shortName evidence="13">Beta-ketoacyl-ACP synthase III</shortName>
        <shortName evidence="13">KAS III</shortName>
        <ecNumber evidence="3 13">2.3.1.180</ecNumber>
    </recommendedName>
    <alternativeName>
        <fullName evidence="13">3-oxoacyl-[acyl-carrier-protein] synthase 3</fullName>
    </alternativeName>
    <alternativeName>
        <fullName evidence="13">3-oxoacyl-[acyl-carrier-protein] synthase III</fullName>
    </alternativeName>
</protein>
<dbReference type="NCBIfam" id="TIGR00747">
    <property type="entry name" value="fabH"/>
    <property type="match status" value="1"/>
</dbReference>
<sequence>MIQAAITGVGGYAPEDIITNKDLEKFVDTNEEWIMSRVGIKERHILKGEGKGTSVMATEAVKQVLTKTNTKPEDVDVIICATTTPDYPFPSTAALVAHNCGVKNSIAFDIQAACSGFIFGLEIGTNFIKSGKYKKVIVIGGDKMTSITNYKDRTTCPLFGDAAGAVMLEPTEENYGVLDTILHTDGFGTPHLHMYGGGSAYPASIETVEKDMHYVYQEGQVVFKHAVSRMADVSAEIMERNNLTKDDVNWFVPHQANLRIIDAAANRMGLTKDKVMVNIERYGNSSAGTIPMCLNEWESKLKKGDNIILAAFGAGFTWGSVYLKWAYDGDQK</sequence>
<keyword evidence="8 13" id="KW-0443">Lipid metabolism</keyword>
<dbReference type="PANTHER" id="PTHR34069">
    <property type="entry name" value="3-OXOACYL-[ACYL-CARRIER-PROTEIN] SYNTHASE 3"/>
    <property type="match status" value="1"/>
</dbReference>
<keyword evidence="10 13" id="KW-0511">Multifunctional enzyme</keyword>
<evidence type="ECO:0000256" key="8">
    <source>
        <dbReference type="ARBA" id="ARBA00023098"/>
    </source>
</evidence>
<evidence type="ECO:0000259" key="14">
    <source>
        <dbReference type="Pfam" id="PF08541"/>
    </source>
</evidence>
<keyword evidence="9 13" id="KW-0275">Fatty acid biosynthesis</keyword>
<dbReference type="GO" id="GO:0044550">
    <property type="term" value="P:secondary metabolite biosynthetic process"/>
    <property type="evidence" value="ECO:0007669"/>
    <property type="project" value="TreeGrafter"/>
</dbReference>
<dbReference type="OrthoDB" id="9815506at2"/>
<dbReference type="AlphaFoldDB" id="A0A4Y8L0C6"/>
<dbReference type="EMBL" id="SOML01000007">
    <property type="protein sequence ID" value="TFD95711.1"/>
    <property type="molecule type" value="Genomic_DNA"/>
</dbReference>
<evidence type="ECO:0000259" key="15">
    <source>
        <dbReference type="Pfam" id="PF08545"/>
    </source>
</evidence>
<evidence type="ECO:0000256" key="5">
    <source>
        <dbReference type="ARBA" id="ARBA00022516"/>
    </source>
</evidence>
<dbReference type="Proteomes" id="UP000297861">
    <property type="component" value="Unassembled WGS sequence"/>
</dbReference>
<gene>
    <name evidence="13" type="primary">fabH</name>
    <name evidence="16" type="ORF">E2605_12820</name>
</gene>
<dbReference type="Gene3D" id="3.40.47.10">
    <property type="match status" value="1"/>
</dbReference>
<keyword evidence="17" id="KW-1185">Reference proteome</keyword>
<name>A0A4Y8L0C6_9BACT</name>
<evidence type="ECO:0000313" key="17">
    <source>
        <dbReference type="Proteomes" id="UP000297861"/>
    </source>
</evidence>
<evidence type="ECO:0000313" key="16">
    <source>
        <dbReference type="EMBL" id="TFD95711.1"/>
    </source>
</evidence>
<feature type="domain" description="Beta-ketoacyl-[acyl-carrier-protein] synthase III C-terminal" evidence="14">
    <location>
        <begin position="238"/>
        <end position="325"/>
    </location>
</feature>
<accession>A0A4Y8L0C6</accession>
<dbReference type="GO" id="GO:0006633">
    <property type="term" value="P:fatty acid biosynthetic process"/>
    <property type="evidence" value="ECO:0007669"/>
    <property type="project" value="UniProtKB-UniRule"/>
</dbReference>
<evidence type="ECO:0000256" key="12">
    <source>
        <dbReference type="ARBA" id="ARBA00051096"/>
    </source>
</evidence>
<evidence type="ECO:0000256" key="7">
    <source>
        <dbReference type="ARBA" id="ARBA00022832"/>
    </source>
</evidence>
<dbReference type="FunFam" id="3.40.47.10:FF:000004">
    <property type="entry name" value="3-oxoacyl-[acyl-carrier-protein] synthase 3"/>
    <property type="match status" value="1"/>
</dbReference>